<dbReference type="InterPro" id="IPR044840">
    <property type="entry name" value="Nup188"/>
</dbReference>
<dbReference type="PANTHER" id="PTHR31431">
    <property type="entry name" value="NUCLEOPORIN NUP188 HOMOLOG"/>
    <property type="match status" value="1"/>
</dbReference>
<dbReference type="PANTHER" id="PTHR31431:SF1">
    <property type="entry name" value="NUCLEOPORIN NUP188"/>
    <property type="match status" value="1"/>
</dbReference>
<accession>A0A9P0LV10</accession>
<proteinExistence type="predicted"/>
<evidence type="ECO:0000313" key="2">
    <source>
        <dbReference type="Proteomes" id="UP001152888"/>
    </source>
</evidence>
<reference evidence="1" key="1">
    <citation type="submission" date="2022-03" db="EMBL/GenBank/DDBJ databases">
        <authorList>
            <person name="Sayadi A."/>
        </authorList>
    </citation>
    <scope>NUCLEOTIDE SEQUENCE</scope>
</reference>
<gene>
    <name evidence="1" type="ORF">ACAOBT_LOCUS27565</name>
</gene>
<dbReference type="GO" id="GO:0006606">
    <property type="term" value="P:protein import into nucleus"/>
    <property type="evidence" value="ECO:0007669"/>
    <property type="project" value="TreeGrafter"/>
</dbReference>
<dbReference type="GO" id="GO:0006405">
    <property type="term" value="P:RNA export from nucleus"/>
    <property type="evidence" value="ECO:0007669"/>
    <property type="project" value="TreeGrafter"/>
</dbReference>
<dbReference type="GO" id="GO:0017056">
    <property type="term" value="F:structural constituent of nuclear pore"/>
    <property type="evidence" value="ECO:0007669"/>
    <property type="project" value="InterPro"/>
</dbReference>
<dbReference type="EMBL" id="CAKOFQ010007552">
    <property type="protein sequence ID" value="CAH2003686.1"/>
    <property type="molecule type" value="Genomic_DNA"/>
</dbReference>
<dbReference type="OrthoDB" id="6744504at2759"/>
<keyword evidence="2" id="KW-1185">Reference proteome</keyword>
<evidence type="ECO:0000313" key="1">
    <source>
        <dbReference type="EMBL" id="CAH2003686.1"/>
    </source>
</evidence>
<protein>
    <submittedName>
        <fullName evidence="1">Uncharacterized protein</fullName>
    </submittedName>
</protein>
<dbReference type="Proteomes" id="UP001152888">
    <property type="component" value="Unassembled WGS sequence"/>
</dbReference>
<comment type="caution">
    <text evidence="1">The sequence shown here is derived from an EMBL/GenBank/DDBJ whole genome shotgun (WGS) entry which is preliminary data.</text>
</comment>
<name>A0A9P0LV10_ACAOB</name>
<sequence>MVDYLRNVKKSHEYLRYPLQIAILGVMANLWVSGKHNLISELLSLKVFWPLLSEPLFCEFNQLPTVYTHIIRIFCVQLNEPENDPIFLAQVEKFVTSKKQMELWERYLIGIFKTDTSDEALIKIRKDLLEVWTEFLVIIEKQTNLRKFDKNTKRLFIEMSIGGVRTKLVNMFCLDSWMNLALIQLGNWGIHESHKDDDLIILVKDMFSVVRVRYSTMRSHMRSTLLAFAYKLIVELKKHFEENDTDLLELLEYLSPLIDYEYDVLEKDVWKDKNMKHREKALFLPWMMCYNIINEILKYKNVEACNMWFVYHNHLKRTMNTAVHLMNNRNTLRMVKVPIYSMFLYINTGMWLDFLPLLAELKQFYNLIEDPIAWYLNELTRVNLLTIEEVWSTLNMLMKFKEAFIVKFQVNALQSFYDFQTIFERVLDHIWGIPQTNVALKALELLTNTLRLYDTVLDTWQDEWYKKHNLSYNKCMMYAARLINACIYNILRPKDILLYALDEGDRLAYVERTPIELMVEIMNRLITVAGYGCSLLYKMNPRLVALLDFSPPDTSIILVSNDFSVPKFELPISHNLAYGKLLCLAHFLCKALDALHSDKSEKNTQDAGKQYTTRWVGLVDHRVLTDHLPNQELSTYLRYAMSEYSGLADPWIQMLDQNNVRVTLEIVMVFLGQQIFLTNTLTDPSQRPYFKRNLMSELQFFFEYVKKHTMAVAFECMSSAGPSQGPSISKSDMDMFTRYLVHQKQNGSVITEVLSKNFCVCMCHWFTHMCQLQ</sequence>
<dbReference type="AlphaFoldDB" id="A0A9P0LV10"/>
<organism evidence="1 2">
    <name type="scientific">Acanthoscelides obtectus</name>
    <name type="common">Bean weevil</name>
    <name type="synonym">Bruchus obtectus</name>
    <dbReference type="NCBI Taxonomy" id="200917"/>
    <lineage>
        <taxon>Eukaryota</taxon>
        <taxon>Metazoa</taxon>
        <taxon>Ecdysozoa</taxon>
        <taxon>Arthropoda</taxon>
        <taxon>Hexapoda</taxon>
        <taxon>Insecta</taxon>
        <taxon>Pterygota</taxon>
        <taxon>Neoptera</taxon>
        <taxon>Endopterygota</taxon>
        <taxon>Coleoptera</taxon>
        <taxon>Polyphaga</taxon>
        <taxon>Cucujiformia</taxon>
        <taxon>Chrysomeloidea</taxon>
        <taxon>Chrysomelidae</taxon>
        <taxon>Bruchinae</taxon>
        <taxon>Bruchini</taxon>
        <taxon>Acanthoscelides</taxon>
    </lineage>
</organism>
<dbReference type="GO" id="GO:0044611">
    <property type="term" value="C:nuclear pore inner ring"/>
    <property type="evidence" value="ECO:0007669"/>
    <property type="project" value="TreeGrafter"/>
</dbReference>